<dbReference type="RefSeq" id="WP_369017495.1">
    <property type="nucleotide sequence ID" value="NZ_CP121689.1"/>
</dbReference>
<dbReference type="Proteomes" id="UP001461341">
    <property type="component" value="Chromosome"/>
</dbReference>
<protein>
    <recommendedName>
        <fullName evidence="4">DUF4320 family protein</fullName>
    </recommendedName>
</protein>
<name>A0ABZ2YC94_9BACT</name>
<dbReference type="EMBL" id="CP121689">
    <property type="protein sequence ID" value="WZL75348.1"/>
    <property type="molecule type" value="Genomic_DNA"/>
</dbReference>
<evidence type="ECO:0000313" key="2">
    <source>
        <dbReference type="EMBL" id="WZL75348.1"/>
    </source>
</evidence>
<keyword evidence="1" id="KW-0812">Transmembrane</keyword>
<evidence type="ECO:0000313" key="3">
    <source>
        <dbReference type="Proteomes" id="UP001461341"/>
    </source>
</evidence>
<feature type="transmembrane region" description="Helical" evidence="1">
    <location>
        <begin position="12"/>
        <end position="31"/>
    </location>
</feature>
<evidence type="ECO:0000256" key="1">
    <source>
        <dbReference type="SAM" id="Phobius"/>
    </source>
</evidence>
<keyword evidence="1" id="KW-1133">Transmembrane helix</keyword>
<gene>
    <name evidence="2" type="ORF">QBE54_07040</name>
</gene>
<evidence type="ECO:0008006" key="4">
    <source>
        <dbReference type="Google" id="ProtNLM"/>
    </source>
</evidence>
<reference evidence="2 3" key="1">
    <citation type="submission" date="2023-03" db="EMBL/GenBank/DDBJ databases">
        <title>Novel Species.</title>
        <authorList>
            <person name="Ma S."/>
        </authorList>
    </citation>
    <scope>NUCLEOTIDE SEQUENCE [LARGE SCALE GENOMIC DNA]</scope>
    <source>
        <strain evidence="2 3">B11</strain>
    </source>
</reference>
<keyword evidence="1" id="KW-0472">Membrane</keyword>
<proteinExistence type="predicted"/>
<keyword evidence="3" id="KW-1185">Reference proteome</keyword>
<organism evidence="2 3">
    <name type="scientific">Thermatribacter velox</name>
    <dbReference type="NCBI Taxonomy" id="3039681"/>
    <lineage>
        <taxon>Bacteria</taxon>
        <taxon>Pseudomonadati</taxon>
        <taxon>Atribacterota</taxon>
        <taxon>Atribacteria</taxon>
        <taxon>Atribacterales</taxon>
        <taxon>Thermatribacteraceae</taxon>
        <taxon>Thermatribacter</taxon>
    </lineage>
</organism>
<sequence>MAKKFIVEEKGFVEIALILVCLALLGALFLISGSVRSQYQLVEAYCTKVSRDYRFEGVLCEAVSRIKRGEETIDAASSFAEGFCFTAFNGKITLKHESGAFWEAEYSREEAGVVVKNLVTPFTLPYVR</sequence>
<accession>A0ABZ2YC94</accession>